<organism evidence="2 3">
    <name type="scientific">Punica granatum</name>
    <name type="common">Pomegranate</name>
    <dbReference type="NCBI Taxonomy" id="22663"/>
    <lineage>
        <taxon>Eukaryota</taxon>
        <taxon>Viridiplantae</taxon>
        <taxon>Streptophyta</taxon>
        <taxon>Embryophyta</taxon>
        <taxon>Tracheophyta</taxon>
        <taxon>Spermatophyta</taxon>
        <taxon>Magnoliopsida</taxon>
        <taxon>eudicotyledons</taxon>
        <taxon>Gunneridae</taxon>
        <taxon>Pentapetalae</taxon>
        <taxon>rosids</taxon>
        <taxon>malvids</taxon>
        <taxon>Myrtales</taxon>
        <taxon>Lythraceae</taxon>
        <taxon>Punica</taxon>
    </lineage>
</organism>
<proteinExistence type="predicted"/>
<comment type="caution">
    <text evidence="2">The sequence shown here is derived from an EMBL/GenBank/DDBJ whole genome shotgun (WGS) entry which is preliminary data.</text>
</comment>
<evidence type="ECO:0000313" key="3">
    <source>
        <dbReference type="Proteomes" id="UP000233551"/>
    </source>
</evidence>
<evidence type="ECO:0000256" key="1">
    <source>
        <dbReference type="SAM" id="MobiDB-lite"/>
    </source>
</evidence>
<feature type="compositionally biased region" description="Basic and acidic residues" evidence="1">
    <location>
        <begin position="1"/>
        <end position="11"/>
    </location>
</feature>
<feature type="compositionally biased region" description="Low complexity" evidence="1">
    <location>
        <begin position="22"/>
        <end position="35"/>
    </location>
</feature>
<keyword evidence="3" id="KW-1185">Reference proteome</keyword>
<gene>
    <name evidence="2" type="ORF">CRG98_043377</name>
</gene>
<feature type="region of interest" description="Disordered" evidence="1">
    <location>
        <begin position="1"/>
        <end position="47"/>
    </location>
</feature>
<dbReference type="Proteomes" id="UP000233551">
    <property type="component" value="Unassembled WGS sequence"/>
</dbReference>
<reference evidence="2 3" key="1">
    <citation type="submission" date="2017-11" db="EMBL/GenBank/DDBJ databases">
        <title>De-novo sequencing of pomegranate (Punica granatum L.) genome.</title>
        <authorList>
            <person name="Akparov Z."/>
            <person name="Amiraslanov A."/>
            <person name="Hajiyeva S."/>
            <person name="Abbasov M."/>
            <person name="Kaur K."/>
            <person name="Hamwieh A."/>
            <person name="Solovyev V."/>
            <person name="Salamov A."/>
            <person name="Braich B."/>
            <person name="Kosarev P."/>
            <person name="Mahmoud A."/>
            <person name="Hajiyev E."/>
            <person name="Babayeva S."/>
            <person name="Izzatullayeva V."/>
            <person name="Mammadov A."/>
            <person name="Mammadov A."/>
            <person name="Sharifova S."/>
            <person name="Ojaghi J."/>
            <person name="Eynullazada K."/>
            <person name="Bayramov B."/>
            <person name="Abdulazimova A."/>
            <person name="Shahmuradov I."/>
        </authorList>
    </citation>
    <scope>NUCLEOTIDE SEQUENCE [LARGE SCALE GENOMIC DNA]</scope>
    <source>
        <strain evidence="3">cv. AG2017</strain>
        <tissue evidence="2">Leaf</tissue>
    </source>
</reference>
<sequence>MRKRMVRDGGDSCRSNPLWSFRTATRGTNPPTTTEGPPPPILPEGVGSTRREIRPSARAFRSFSNDILPIRPRKSMYVVASVSPPHWRSPSRLCCT</sequence>
<dbReference type="AlphaFoldDB" id="A0A2I0HX01"/>
<name>A0A2I0HX01_PUNGR</name>
<dbReference type="EMBL" id="PGOL01004950">
    <property type="protein sequence ID" value="PKI36225.1"/>
    <property type="molecule type" value="Genomic_DNA"/>
</dbReference>
<protein>
    <submittedName>
        <fullName evidence="2">Uncharacterized protein</fullName>
    </submittedName>
</protein>
<evidence type="ECO:0000313" key="2">
    <source>
        <dbReference type="EMBL" id="PKI36225.1"/>
    </source>
</evidence>
<accession>A0A2I0HX01</accession>